<dbReference type="RefSeq" id="WP_148337800.1">
    <property type="nucleotide sequence ID" value="NZ_LR699119.1"/>
</dbReference>
<dbReference type="AlphaFoldDB" id="A0A5E4PF07"/>
<evidence type="ECO:0000313" key="3">
    <source>
        <dbReference type="Proteomes" id="UP000324194"/>
    </source>
</evidence>
<feature type="signal peptide" evidence="1">
    <location>
        <begin position="1"/>
        <end position="19"/>
    </location>
</feature>
<protein>
    <submittedName>
        <fullName evidence="2">Uncharacterized protein</fullName>
    </submittedName>
</protein>
<name>A0A5E4PF07_9COXI</name>
<evidence type="ECO:0000256" key="1">
    <source>
        <dbReference type="SAM" id="SignalP"/>
    </source>
</evidence>
<dbReference type="EMBL" id="LR699119">
    <property type="protein sequence ID" value="VVC74941.1"/>
    <property type="molecule type" value="Genomic_DNA"/>
</dbReference>
<reference evidence="2 3" key="1">
    <citation type="submission" date="2019-08" db="EMBL/GenBank/DDBJ databases">
        <authorList>
            <person name="Guy L."/>
        </authorList>
    </citation>
    <scope>NUCLEOTIDE SEQUENCE [LARGE SCALE GENOMIC DNA]</scope>
    <source>
        <strain evidence="2 3">SGT-108</strain>
    </source>
</reference>
<evidence type="ECO:0000313" key="2">
    <source>
        <dbReference type="EMBL" id="VVC74941.1"/>
    </source>
</evidence>
<dbReference type="Proteomes" id="UP000324194">
    <property type="component" value="Chromosome 1"/>
</dbReference>
<organism evidence="2 3">
    <name type="scientific">Aquicella siphonis</name>
    <dbReference type="NCBI Taxonomy" id="254247"/>
    <lineage>
        <taxon>Bacteria</taxon>
        <taxon>Pseudomonadati</taxon>
        <taxon>Pseudomonadota</taxon>
        <taxon>Gammaproteobacteria</taxon>
        <taxon>Legionellales</taxon>
        <taxon>Coxiellaceae</taxon>
        <taxon>Aquicella</taxon>
    </lineage>
</organism>
<dbReference type="OrthoDB" id="9945004at2"/>
<feature type="chain" id="PRO_5022940901" evidence="1">
    <location>
        <begin position="20"/>
        <end position="124"/>
    </location>
</feature>
<gene>
    <name evidence="2" type="ORF">AQUSIP_02150</name>
</gene>
<keyword evidence="3" id="KW-1185">Reference proteome</keyword>
<accession>A0A5E4PF07</accession>
<keyword evidence="1" id="KW-0732">Signal</keyword>
<dbReference type="KEGG" id="asip:AQUSIP_02150"/>
<sequence length="124" mass="13190">MKRLLILFIALAGIQTALADDAANIKIKINGAMGDNRYFLCLPDVGCLSMLAAQKGKIYPIFHSVDLSEMYITDTGNSFHLSAQNPGSSCNTSVDTNQTVTITGNLANKGNGGVSINQLHCKIS</sequence>
<proteinExistence type="predicted"/>